<dbReference type="GO" id="GO:0035925">
    <property type="term" value="F:mRNA 3'-UTR AU-rich region binding"/>
    <property type="evidence" value="ECO:0007669"/>
    <property type="project" value="TreeGrafter"/>
</dbReference>
<dbReference type="OrthoDB" id="48317at2759"/>
<keyword evidence="1" id="KW-0521">NADP</keyword>
<dbReference type="InterPro" id="IPR013154">
    <property type="entry name" value="ADH-like_N"/>
</dbReference>
<dbReference type="SUPFAM" id="SSF50129">
    <property type="entry name" value="GroES-like"/>
    <property type="match status" value="1"/>
</dbReference>
<dbReference type="AlphaFoldDB" id="A0A9P0QLM6"/>
<dbReference type="FunFam" id="3.40.50.720:FF:000053">
    <property type="entry name" value="Quinone oxidoreductase 1"/>
    <property type="match status" value="1"/>
</dbReference>
<dbReference type="EMBL" id="CAKXYY010000003">
    <property type="protein sequence ID" value="CAH2351475.1"/>
    <property type="molecule type" value="Genomic_DNA"/>
</dbReference>
<keyword evidence="2" id="KW-0560">Oxidoreductase</keyword>
<dbReference type="Gene3D" id="3.90.180.10">
    <property type="entry name" value="Medium-chain alcohol dehydrogenases, catalytic domain"/>
    <property type="match status" value="1"/>
</dbReference>
<evidence type="ECO:0000256" key="4">
    <source>
        <dbReference type="ARBA" id="ARBA00070796"/>
    </source>
</evidence>
<comment type="caution">
    <text evidence="6">The sequence shown here is derived from an EMBL/GenBank/DDBJ whole genome shotgun (WGS) entry which is preliminary data.</text>
</comment>
<dbReference type="GO" id="GO:0005829">
    <property type="term" value="C:cytosol"/>
    <property type="evidence" value="ECO:0007669"/>
    <property type="project" value="TreeGrafter"/>
</dbReference>
<dbReference type="GO" id="GO:0070402">
    <property type="term" value="F:NADPH binding"/>
    <property type="evidence" value="ECO:0007669"/>
    <property type="project" value="TreeGrafter"/>
</dbReference>
<dbReference type="PANTHER" id="PTHR48106:SF13">
    <property type="entry name" value="QUINONE OXIDOREDUCTASE-RELATED"/>
    <property type="match status" value="1"/>
</dbReference>
<dbReference type="InterPro" id="IPR011032">
    <property type="entry name" value="GroES-like_sf"/>
</dbReference>
<dbReference type="GO" id="GO:0003960">
    <property type="term" value="F:quinone reductase (NADPH) activity"/>
    <property type="evidence" value="ECO:0007669"/>
    <property type="project" value="InterPro"/>
</dbReference>
<reference evidence="6" key="1">
    <citation type="submission" date="2022-03" db="EMBL/GenBank/DDBJ databases">
        <authorList>
            <person name="Legras J.-L."/>
            <person name="Devillers H."/>
            <person name="Grondin C."/>
        </authorList>
    </citation>
    <scope>NUCLEOTIDE SEQUENCE</scope>
    <source>
        <strain evidence="6">CLIB 1423</strain>
    </source>
</reference>
<dbReference type="PANTHER" id="PTHR48106">
    <property type="entry name" value="QUINONE OXIDOREDUCTASE PIG3-RELATED"/>
    <property type="match status" value="1"/>
</dbReference>
<proteinExistence type="predicted"/>
<accession>A0A9P0QLM6</accession>
<feature type="domain" description="Enoyl reductase (ER)" evidence="5">
    <location>
        <begin position="17"/>
        <end position="331"/>
    </location>
</feature>
<dbReference type="InterPro" id="IPR047618">
    <property type="entry name" value="QOR-like"/>
</dbReference>
<dbReference type="InterPro" id="IPR036291">
    <property type="entry name" value="NAD(P)-bd_dom_sf"/>
</dbReference>
<evidence type="ECO:0000256" key="1">
    <source>
        <dbReference type="ARBA" id="ARBA00022857"/>
    </source>
</evidence>
<dbReference type="SMART" id="SM00829">
    <property type="entry name" value="PKS_ER"/>
    <property type="match status" value="1"/>
</dbReference>
<name>A0A9P0QLM6_9ASCO</name>
<dbReference type="Gene3D" id="3.40.50.720">
    <property type="entry name" value="NAD(P)-binding Rossmann-like Domain"/>
    <property type="match status" value="1"/>
</dbReference>
<dbReference type="Pfam" id="PF08240">
    <property type="entry name" value="ADH_N"/>
    <property type="match status" value="1"/>
</dbReference>
<evidence type="ECO:0000256" key="2">
    <source>
        <dbReference type="ARBA" id="ARBA00023002"/>
    </source>
</evidence>
<dbReference type="SUPFAM" id="SSF51735">
    <property type="entry name" value="NAD(P)-binding Rossmann-fold domains"/>
    <property type="match status" value="1"/>
</dbReference>
<keyword evidence="7" id="KW-1185">Reference proteome</keyword>
<dbReference type="InterPro" id="IPR020843">
    <property type="entry name" value="ER"/>
</dbReference>
<organism evidence="6 7">
    <name type="scientific">[Candida] railenensis</name>
    <dbReference type="NCBI Taxonomy" id="45579"/>
    <lineage>
        <taxon>Eukaryota</taxon>
        <taxon>Fungi</taxon>
        <taxon>Dikarya</taxon>
        <taxon>Ascomycota</taxon>
        <taxon>Saccharomycotina</taxon>
        <taxon>Pichiomycetes</taxon>
        <taxon>Debaryomycetaceae</taxon>
        <taxon>Kurtzmaniella</taxon>
    </lineage>
</organism>
<protein>
    <recommendedName>
        <fullName evidence="4">Probable quinone oxidoreductase</fullName>
    </recommendedName>
    <alternativeName>
        <fullName evidence="3">NADPH:quinone reductase</fullName>
    </alternativeName>
</protein>
<dbReference type="CDD" id="cd05286">
    <property type="entry name" value="QOR2"/>
    <property type="match status" value="1"/>
</dbReference>
<dbReference type="GO" id="GO:0008270">
    <property type="term" value="F:zinc ion binding"/>
    <property type="evidence" value="ECO:0007669"/>
    <property type="project" value="InterPro"/>
</dbReference>
<evidence type="ECO:0000313" key="7">
    <source>
        <dbReference type="Proteomes" id="UP000837801"/>
    </source>
</evidence>
<dbReference type="PROSITE" id="PS01162">
    <property type="entry name" value="QOR_ZETA_CRYSTAL"/>
    <property type="match status" value="1"/>
</dbReference>
<dbReference type="Proteomes" id="UP000837801">
    <property type="component" value="Unassembled WGS sequence"/>
</dbReference>
<evidence type="ECO:0000259" key="5">
    <source>
        <dbReference type="SMART" id="SM00829"/>
    </source>
</evidence>
<dbReference type="InterPro" id="IPR013149">
    <property type="entry name" value="ADH-like_C"/>
</dbReference>
<gene>
    <name evidence="6" type="ORF">CLIB1423_03S07140</name>
</gene>
<sequence>MSIPQTHKVILIEENSQSLDVLKYVDVPAPQIESGNDVIIKNKYAGVNFIEAYFRSGLYPSEKPYTLGREAAGVVAAVGKDVTRFKVGDNVVYLAGKTFAQYTKIPDSYITVTKLAADISEEGLITEAGAQLQGLTALSLVEEGYTVKKGDKILVWAAAGGVGKLLTQLVKRKGGIVLAVASSDAKLAEAKALGADYLINSKTDDVVAKVKEYTDGKGVEASYDSIGKDTFDTTFDSLRRKGTFVSFGNASGAVPPLSIQKLATKNIKIIRTTLFNYVTEQEEYDHYGNELKELIASGELKIDVSKVYPLEDYKEATAALEGRKTTGKLVLSIPQ</sequence>
<dbReference type="InterPro" id="IPR002364">
    <property type="entry name" value="Quin_OxRdtase/zeta-crystal_CS"/>
</dbReference>
<dbReference type="Pfam" id="PF00107">
    <property type="entry name" value="ADH_zinc_N"/>
    <property type="match status" value="1"/>
</dbReference>
<evidence type="ECO:0000313" key="6">
    <source>
        <dbReference type="EMBL" id="CAH2351475.1"/>
    </source>
</evidence>
<evidence type="ECO:0000256" key="3">
    <source>
        <dbReference type="ARBA" id="ARBA00043088"/>
    </source>
</evidence>